<accession>A0ABW5N3W3</accession>
<evidence type="ECO:0000256" key="5">
    <source>
        <dbReference type="PROSITE-ProRule" id="PRU01240"/>
    </source>
</evidence>
<dbReference type="InterPro" id="IPR036852">
    <property type="entry name" value="Peptidase_S8/S53_dom_sf"/>
</dbReference>
<keyword evidence="4 5" id="KW-0720">Serine protease</keyword>
<evidence type="ECO:0000256" key="3">
    <source>
        <dbReference type="ARBA" id="ARBA00022801"/>
    </source>
</evidence>
<dbReference type="InterPro" id="IPR000209">
    <property type="entry name" value="Peptidase_S8/S53_dom"/>
</dbReference>
<dbReference type="PRINTS" id="PR00723">
    <property type="entry name" value="SUBTILISIN"/>
</dbReference>
<dbReference type="Gene3D" id="3.40.50.200">
    <property type="entry name" value="Peptidase S8/S53 domain"/>
    <property type="match status" value="2"/>
</dbReference>
<dbReference type="SUPFAM" id="SSF52743">
    <property type="entry name" value="Subtilisin-like"/>
    <property type="match status" value="1"/>
</dbReference>
<dbReference type="InterPro" id="IPR051048">
    <property type="entry name" value="Peptidase_S8/S53_subtilisin"/>
</dbReference>
<name>A0ABW5N3W3_9FLAO</name>
<reference evidence="8" key="1">
    <citation type="journal article" date="2019" name="Int. J. Syst. Evol. Microbiol.">
        <title>The Global Catalogue of Microorganisms (GCM) 10K type strain sequencing project: providing services to taxonomists for standard genome sequencing and annotation.</title>
        <authorList>
            <consortium name="The Broad Institute Genomics Platform"/>
            <consortium name="The Broad Institute Genome Sequencing Center for Infectious Disease"/>
            <person name="Wu L."/>
            <person name="Ma J."/>
        </authorList>
    </citation>
    <scope>NUCLEOTIDE SEQUENCE [LARGE SCALE GENOMIC DNA]</scope>
    <source>
        <strain evidence="8">KCTC 42423</strain>
    </source>
</reference>
<keyword evidence="3 5" id="KW-0378">Hydrolase</keyword>
<dbReference type="RefSeq" id="WP_378258013.1">
    <property type="nucleotide sequence ID" value="NZ_JBHSJV010000001.1"/>
</dbReference>
<evidence type="ECO:0000256" key="1">
    <source>
        <dbReference type="ARBA" id="ARBA00011073"/>
    </source>
</evidence>
<proteinExistence type="inferred from homology"/>
<dbReference type="Proteomes" id="UP001597459">
    <property type="component" value="Unassembled WGS sequence"/>
</dbReference>
<comment type="similarity">
    <text evidence="1 5">Belongs to the peptidase S8 family.</text>
</comment>
<evidence type="ECO:0000256" key="4">
    <source>
        <dbReference type="ARBA" id="ARBA00022825"/>
    </source>
</evidence>
<evidence type="ECO:0000256" key="2">
    <source>
        <dbReference type="ARBA" id="ARBA00022670"/>
    </source>
</evidence>
<dbReference type="PANTHER" id="PTHR43399:SF4">
    <property type="entry name" value="CELL WALL-ASSOCIATED PROTEASE"/>
    <property type="match status" value="1"/>
</dbReference>
<dbReference type="PROSITE" id="PS51892">
    <property type="entry name" value="SUBTILASE"/>
    <property type="match status" value="1"/>
</dbReference>
<gene>
    <name evidence="7" type="ORF">ACFSTE_01045</name>
</gene>
<evidence type="ECO:0000313" key="8">
    <source>
        <dbReference type="Proteomes" id="UP001597459"/>
    </source>
</evidence>
<dbReference type="PANTHER" id="PTHR43399">
    <property type="entry name" value="SUBTILISIN-RELATED"/>
    <property type="match status" value="1"/>
</dbReference>
<feature type="active site" description="Charge relay system" evidence="5">
    <location>
        <position position="479"/>
    </location>
</feature>
<feature type="active site" description="Charge relay system" evidence="5">
    <location>
        <position position="88"/>
    </location>
</feature>
<keyword evidence="8" id="KW-1185">Reference proteome</keyword>
<comment type="caution">
    <text evidence="7">The sequence shown here is derived from an EMBL/GenBank/DDBJ whole genome shotgun (WGS) entry which is preliminary data.</text>
</comment>
<feature type="active site" description="Charge relay system" evidence="5">
    <location>
        <position position="305"/>
    </location>
</feature>
<feature type="domain" description="Peptidase S8/S53" evidence="6">
    <location>
        <begin position="79"/>
        <end position="511"/>
    </location>
</feature>
<dbReference type="EMBL" id="JBHULX010000001">
    <property type="protein sequence ID" value="MFD2589396.1"/>
    <property type="molecule type" value="Genomic_DNA"/>
</dbReference>
<dbReference type="Pfam" id="PF00082">
    <property type="entry name" value="Peptidase_S8"/>
    <property type="match status" value="1"/>
</dbReference>
<sequence>MNKKKWFSGIILLCYIVFWNINAQQLKKTTLPVSVVKDTLTSIKDIKNIPQWYYKDIIADSLPGISLDKAYKKLSMTGGDTVIVAVIDMPVYIAHPALKEQIWVNTKEIPNNGIDDDQNGYIDDLHGWNFLGKKDGTGMQFVQQEYARILFRDNLIFSEGEKNGDSAQRQEYLKAKEKHSNRMAEAVEIRKNATVLYKDYFKAKRSIEHYFGEVVMEVDRIDSLKQRHSDNDSLQYQLLLWNDCIKNSLSEEWVVSYKKKADQRIAILLNIERDVKKEVDSFPENKNYINYGHHNIAAHASEMKHGTLVAGMLGVSRNSAIDNFKGISDRILVMPICVSANGDPHDKDIALAIRYAVDQGAKVINMSFGKAFSLHPEWVDEALEYAEKKGVLVVTSAGNTATNLNENTNRYYPNDYGTKEKEEVVDNVIMVGASSYLINSKLAASFSSYGNRYVDIFAPGDQIRTTVPEASYRKDRGTSLSSALVSGIAALLYQYYPTLEVGEIKEIILKSGVRYTFPVAVPGAEKNEKMPFSSLSKSGSIANAYRALLMAEKKVASKAE</sequence>
<dbReference type="InterPro" id="IPR015500">
    <property type="entry name" value="Peptidase_S8_subtilisin-rel"/>
</dbReference>
<organism evidence="7 8">
    <name type="scientific">Aquimarina hainanensis</name>
    <dbReference type="NCBI Taxonomy" id="1578017"/>
    <lineage>
        <taxon>Bacteria</taxon>
        <taxon>Pseudomonadati</taxon>
        <taxon>Bacteroidota</taxon>
        <taxon>Flavobacteriia</taxon>
        <taxon>Flavobacteriales</taxon>
        <taxon>Flavobacteriaceae</taxon>
        <taxon>Aquimarina</taxon>
    </lineage>
</organism>
<keyword evidence="2 5" id="KW-0645">Protease</keyword>
<protein>
    <submittedName>
        <fullName evidence="7">S8 family serine peptidase</fullName>
    </submittedName>
</protein>
<evidence type="ECO:0000313" key="7">
    <source>
        <dbReference type="EMBL" id="MFD2589396.1"/>
    </source>
</evidence>
<evidence type="ECO:0000259" key="6">
    <source>
        <dbReference type="Pfam" id="PF00082"/>
    </source>
</evidence>